<evidence type="ECO:0000313" key="10">
    <source>
        <dbReference type="EMBL" id="KAL0314016.1"/>
    </source>
</evidence>
<reference evidence="10" key="2">
    <citation type="journal article" date="2024" name="Plant">
        <title>Genomic evolution and insights into agronomic trait innovations of Sesamum species.</title>
        <authorList>
            <person name="Miao H."/>
            <person name="Wang L."/>
            <person name="Qu L."/>
            <person name="Liu H."/>
            <person name="Sun Y."/>
            <person name="Le M."/>
            <person name="Wang Q."/>
            <person name="Wei S."/>
            <person name="Zheng Y."/>
            <person name="Lin W."/>
            <person name="Duan Y."/>
            <person name="Cao H."/>
            <person name="Xiong S."/>
            <person name="Wang X."/>
            <person name="Wei L."/>
            <person name="Li C."/>
            <person name="Ma Q."/>
            <person name="Ju M."/>
            <person name="Zhao R."/>
            <person name="Li G."/>
            <person name="Mu C."/>
            <person name="Tian Q."/>
            <person name="Mei H."/>
            <person name="Zhang T."/>
            <person name="Gao T."/>
            <person name="Zhang H."/>
        </authorList>
    </citation>
    <scope>NUCLEOTIDE SEQUENCE</scope>
    <source>
        <strain evidence="10">G01</strain>
    </source>
</reference>
<dbReference type="PROSITE" id="PS50878">
    <property type="entry name" value="RT_POL"/>
    <property type="match status" value="1"/>
</dbReference>
<dbReference type="Gene3D" id="3.30.70.270">
    <property type="match status" value="2"/>
</dbReference>
<feature type="non-terminal residue" evidence="10">
    <location>
        <position position="1"/>
    </location>
</feature>
<evidence type="ECO:0000256" key="2">
    <source>
        <dbReference type="ARBA" id="ARBA00022679"/>
    </source>
</evidence>
<evidence type="ECO:0000256" key="8">
    <source>
        <dbReference type="ARBA" id="ARBA00023268"/>
    </source>
</evidence>
<organism evidence="10">
    <name type="scientific">Sesamum angustifolium</name>
    <dbReference type="NCBI Taxonomy" id="2727405"/>
    <lineage>
        <taxon>Eukaryota</taxon>
        <taxon>Viridiplantae</taxon>
        <taxon>Streptophyta</taxon>
        <taxon>Embryophyta</taxon>
        <taxon>Tracheophyta</taxon>
        <taxon>Spermatophyta</taxon>
        <taxon>Magnoliopsida</taxon>
        <taxon>eudicotyledons</taxon>
        <taxon>Gunneridae</taxon>
        <taxon>Pentapetalae</taxon>
        <taxon>asterids</taxon>
        <taxon>lamiids</taxon>
        <taxon>Lamiales</taxon>
        <taxon>Pedaliaceae</taxon>
        <taxon>Sesamum</taxon>
    </lineage>
</organism>
<dbReference type="InterPro" id="IPR043128">
    <property type="entry name" value="Rev_trsase/Diguanyl_cyclase"/>
</dbReference>
<proteinExistence type="predicted"/>
<accession>A0AAW2L7A8</accession>
<name>A0AAW2L7A8_9LAMI</name>
<dbReference type="GO" id="GO:0008233">
    <property type="term" value="F:peptidase activity"/>
    <property type="evidence" value="ECO:0007669"/>
    <property type="project" value="UniProtKB-KW"/>
</dbReference>
<dbReference type="AlphaFoldDB" id="A0AAW2L7A8"/>
<evidence type="ECO:0000256" key="6">
    <source>
        <dbReference type="ARBA" id="ARBA00022801"/>
    </source>
</evidence>
<evidence type="ECO:0000256" key="5">
    <source>
        <dbReference type="ARBA" id="ARBA00022759"/>
    </source>
</evidence>
<dbReference type="CDD" id="cd09274">
    <property type="entry name" value="RNase_HI_RT_Ty3"/>
    <property type="match status" value="1"/>
</dbReference>
<dbReference type="InterPro" id="IPR000477">
    <property type="entry name" value="RT_dom"/>
</dbReference>
<evidence type="ECO:0000259" key="9">
    <source>
        <dbReference type="PROSITE" id="PS50878"/>
    </source>
</evidence>
<dbReference type="Gene3D" id="3.10.10.10">
    <property type="entry name" value="HIV Type 1 Reverse Transcriptase, subunit A, domain 1"/>
    <property type="match status" value="1"/>
</dbReference>
<evidence type="ECO:0000256" key="1">
    <source>
        <dbReference type="ARBA" id="ARBA00022670"/>
    </source>
</evidence>
<evidence type="ECO:0000256" key="4">
    <source>
        <dbReference type="ARBA" id="ARBA00022722"/>
    </source>
</evidence>
<dbReference type="SUPFAM" id="SSF56672">
    <property type="entry name" value="DNA/RNA polymerases"/>
    <property type="match status" value="1"/>
</dbReference>
<sequence length="629" mass="71852">GSINNKTLKISSLVGDKEILILIDCGSTHCFIDEKVAMALGCKLEGAKMLSALSIAKLMRRRSIVTKGELFLSHKTLNNVEENNKILELLLQCEDVFQEPNSLPPERNIEHCIELLLDAIPKKQHPIDMLMAKRLKLKGLYLNKLTVKHNFPILVIGELLEELYGAKYVSQIELRSGYFQIKMRQEDIPKTSFITHSGHYEFLVMPFGLCNAPSTFQDIVNTVYEPYLRKFVLVFFDDIIIYSNDWAMHLVHLKKVLELLKKHQLYAKRNKCTFAQMKVEYLGHIISWEGIATDPQKVECMLKWPTPTTVKKNACEWNHEAEEAFNQFKEVMTTAPVLAMPDFSKPFIVETDASGKGIGVVLMQEGRPITYLSKALAAKNLGLSTYEKEFLALLLGVTKWRYYLQRNHFIIRTDQKSLKHILDQRIDSVLLQKWVAKLLGLSYEVQYKKGNENRATDALSRVGHEQEESQSNAITTQPTLKGGLQNWVKKYEVCQRSKHENNLYPGLLQPLPIPEQAWYCISMDFIEGLPNSEVHLPEFEDEVFKVYLATILARRFKKRGEEYRVYRAKHDFRHESHDKGADIDRAIKGSIEFGGNLISPAESGAVLGQLGRDQIGEGIGDFSGETYPN</sequence>
<dbReference type="InterPro" id="IPR041577">
    <property type="entry name" value="RT_RNaseH_2"/>
</dbReference>
<evidence type="ECO:0000256" key="7">
    <source>
        <dbReference type="ARBA" id="ARBA00022918"/>
    </source>
</evidence>
<dbReference type="PANTHER" id="PTHR37984:SF5">
    <property type="entry name" value="PROTEIN NYNRIN-LIKE"/>
    <property type="match status" value="1"/>
</dbReference>
<dbReference type="Gene3D" id="3.10.20.370">
    <property type="match status" value="1"/>
</dbReference>
<keyword evidence="5" id="KW-0255">Endonuclease</keyword>
<keyword evidence="3" id="KW-0548">Nucleotidyltransferase</keyword>
<keyword evidence="1" id="KW-0645">Protease</keyword>
<keyword evidence="8" id="KW-0511">Multifunctional enzyme</keyword>
<keyword evidence="4" id="KW-0540">Nuclease</keyword>
<keyword evidence="6" id="KW-0378">Hydrolase</keyword>
<dbReference type="GO" id="GO:0003964">
    <property type="term" value="F:RNA-directed DNA polymerase activity"/>
    <property type="evidence" value="ECO:0007669"/>
    <property type="project" value="UniProtKB-KW"/>
</dbReference>
<dbReference type="EMBL" id="JACGWK010000015">
    <property type="protein sequence ID" value="KAL0314016.1"/>
    <property type="molecule type" value="Genomic_DNA"/>
</dbReference>
<dbReference type="FunFam" id="3.10.10.10:FF:000007">
    <property type="entry name" value="Retrovirus-related Pol polyprotein from transposon 17.6-like Protein"/>
    <property type="match status" value="1"/>
</dbReference>
<keyword evidence="7" id="KW-0695">RNA-directed DNA polymerase</keyword>
<dbReference type="Pfam" id="PF00078">
    <property type="entry name" value="RVT_1"/>
    <property type="match status" value="1"/>
</dbReference>
<dbReference type="PANTHER" id="PTHR37984">
    <property type="entry name" value="PROTEIN CBG26694"/>
    <property type="match status" value="1"/>
</dbReference>
<evidence type="ECO:0000256" key="3">
    <source>
        <dbReference type="ARBA" id="ARBA00022695"/>
    </source>
</evidence>
<feature type="domain" description="Reverse transcriptase" evidence="9">
    <location>
        <begin position="101"/>
        <end position="286"/>
    </location>
</feature>
<reference evidence="10" key="1">
    <citation type="submission" date="2020-06" db="EMBL/GenBank/DDBJ databases">
        <authorList>
            <person name="Li T."/>
            <person name="Hu X."/>
            <person name="Zhang T."/>
            <person name="Song X."/>
            <person name="Zhang H."/>
            <person name="Dai N."/>
            <person name="Sheng W."/>
            <person name="Hou X."/>
            <person name="Wei L."/>
        </authorList>
    </citation>
    <scope>NUCLEOTIDE SEQUENCE</scope>
    <source>
        <strain evidence="10">G01</strain>
        <tissue evidence="10">Leaf</tissue>
    </source>
</reference>
<dbReference type="InterPro" id="IPR050951">
    <property type="entry name" value="Retrovirus_Pol_polyprotein"/>
</dbReference>
<protein>
    <submittedName>
        <fullName evidence="10">Retrovirus-related Pol polyprotein from transposon.6</fullName>
    </submittedName>
</protein>
<keyword evidence="2" id="KW-0808">Transferase</keyword>
<dbReference type="CDD" id="cd01647">
    <property type="entry name" value="RT_LTR"/>
    <property type="match status" value="1"/>
</dbReference>
<dbReference type="InterPro" id="IPR043502">
    <property type="entry name" value="DNA/RNA_pol_sf"/>
</dbReference>
<comment type="caution">
    <text evidence="10">The sequence shown here is derived from an EMBL/GenBank/DDBJ whole genome shotgun (WGS) entry which is preliminary data.</text>
</comment>
<dbReference type="GO" id="GO:0006508">
    <property type="term" value="P:proteolysis"/>
    <property type="evidence" value="ECO:0007669"/>
    <property type="project" value="UniProtKB-KW"/>
</dbReference>
<dbReference type="GO" id="GO:0004519">
    <property type="term" value="F:endonuclease activity"/>
    <property type="evidence" value="ECO:0007669"/>
    <property type="project" value="UniProtKB-KW"/>
</dbReference>
<dbReference type="Pfam" id="PF17919">
    <property type="entry name" value="RT_RNaseH_2"/>
    <property type="match status" value="1"/>
</dbReference>
<gene>
    <name evidence="10" type="ORF">Sangu_2246000</name>
</gene>